<protein>
    <recommendedName>
        <fullName evidence="5">Phosphate acetyltransferase</fullName>
        <ecNumber evidence="4">2.3.1.8</ecNumber>
    </recommendedName>
    <alternativeName>
        <fullName evidence="8">Phosphotransacetylase</fullName>
    </alternativeName>
</protein>
<keyword evidence="11" id="KW-1185">Reference proteome</keyword>
<dbReference type="AlphaFoldDB" id="F4GJG9"/>
<dbReference type="Gene3D" id="3.40.50.10750">
    <property type="entry name" value="Isocitrate/Isopropylmalate dehydrogenase-like"/>
    <property type="match status" value="1"/>
</dbReference>
<dbReference type="eggNOG" id="COG0280">
    <property type="taxonomic scope" value="Bacteria"/>
</dbReference>
<dbReference type="Proteomes" id="UP000007939">
    <property type="component" value="Chromosome"/>
</dbReference>
<evidence type="ECO:0000256" key="3">
    <source>
        <dbReference type="ARBA" id="ARBA00005656"/>
    </source>
</evidence>
<comment type="catalytic activity">
    <reaction evidence="1">
        <text>acetyl-CoA + phosphate = acetyl phosphate + CoA</text>
        <dbReference type="Rhea" id="RHEA:19521"/>
        <dbReference type="ChEBI" id="CHEBI:22191"/>
        <dbReference type="ChEBI" id="CHEBI:43474"/>
        <dbReference type="ChEBI" id="CHEBI:57287"/>
        <dbReference type="ChEBI" id="CHEBI:57288"/>
        <dbReference type="EC" id="2.3.1.8"/>
    </reaction>
</comment>
<comment type="similarity">
    <text evidence="3">Belongs to the phosphate acetyltransferase and butyryltransferase family.</text>
</comment>
<evidence type="ECO:0000313" key="10">
    <source>
        <dbReference type="EMBL" id="AEC02234.1"/>
    </source>
</evidence>
<dbReference type="RefSeq" id="WP_013739629.1">
    <property type="nucleotide sequence ID" value="NC_015436.1"/>
</dbReference>
<dbReference type="PANTHER" id="PTHR43356:SF3">
    <property type="entry name" value="PHOSPHATE ACETYLTRANSFERASE"/>
    <property type="match status" value="1"/>
</dbReference>
<gene>
    <name evidence="10" type="ordered locus">Spico_1011</name>
</gene>
<evidence type="ECO:0000256" key="5">
    <source>
        <dbReference type="ARBA" id="ARBA00021528"/>
    </source>
</evidence>
<dbReference type="Pfam" id="PF01515">
    <property type="entry name" value="PTA_PTB"/>
    <property type="match status" value="1"/>
</dbReference>
<dbReference type="OrthoDB" id="9805787at2"/>
<sequence length="332" mass="34768">MTFAEKMKAQAVAAAKKLVLAEGTEIRTVKAARIIIDEKLASSVTLVGNPTDVKKVAAEAGVVLDGIDIQNPEDSSLRQNYADEYYDLRKKKGMTPEQAYADIVNELRWGAMMVRKGDADAMVAGAKNTTGDVLRAAFQIIKTKPGIASASSCFVMATDKTSLGADGSFIFSDCATIPNPTAEQLAEIAEEAAASCATFLGVEPVIALLSYSSKGSAKGEMVDKVTQALELVKVKRPDLRIDGELQLDAAIIESVGTSKAPGSPVAGKANVLVFPDLQAGNIGYKLVQRLAGAEAYGPILQGFAKPISDLSRGASVEDIVVTSAITLAQAAN</sequence>
<keyword evidence="6 10" id="KW-0808">Transferase</keyword>
<evidence type="ECO:0000256" key="1">
    <source>
        <dbReference type="ARBA" id="ARBA00000705"/>
    </source>
</evidence>
<dbReference type="EC" id="2.3.1.8" evidence="4"/>
<evidence type="ECO:0000256" key="6">
    <source>
        <dbReference type="ARBA" id="ARBA00022679"/>
    </source>
</evidence>
<dbReference type="PANTHER" id="PTHR43356">
    <property type="entry name" value="PHOSPHATE ACETYLTRANSFERASE"/>
    <property type="match status" value="1"/>
</dbReference>
<reference evidence="10 11" key="2">
    <citation type="journal article" date="2012" name="Stand. Genomic Sci.">
        <title>Complete genome sequence of the termite hindgut bacterium Spirochaeta coccoides type strain (SPN1(T)), reclassification in the genus Sphaerochaeta as Sphaerochaeta coccoides comb. nov. and emendations of the family Spirochaetaceae and the genus Sphaerochaeta.</title>
        <authorList>
            <person name="Abt B."/>
            <person name="Han C."/>
            <person name="Scheuner C."/>
            <person name="Lu M."/>
            <person name="Lapidus A."/>
            <person name="Nolan M."/>
            <person name="Lucas S."/>
            <person name="Hammon N."/>
            <person name="Deshpande S."/>
            <person name="Cheng J.F."/>
            <person name="Tapia R."/>
            <person name="Goodwin L.A."/>
            <person name="Pitluck S."/>
            <person name="Liolios K."/>
            <person name="Pagani I."/>
            <person name="Ivanova N."/>
            <person name="Mavromatis K."/>
            <person name="Mikhailova N."/>
            <person name="Huntemann M."/>
            <person name="Pati A."/>
            <person name="Chen A."/>
            <person name="Palaniappan K."/>
            <person name="Land M."/>
            <person name="Hauser L."/>
            <person name="Brambilla E.M."/>
            <person name="Rohde M."/>
            <person name="Spring S."/>
            <person name="Gronow S."/>
            <person name="Goker M."/>
            <person name="Woyke T."/>
            <person name="Bristow J."/>
            <person name="Eisen J.A."/>
            <person name="Markowitz V."/>
            <person name="Hugenholtz P."/>
            <person name="Kyrpides N.C."/>
            <person name="Klenk H.P."/>
            <person name="Detter J.C."/>
        </authorList>
    </citation>
    <scope>NUCLEOTIDE SEQUENCE [LARGE SCALE GENOMIC DNA]</scope>
    <source>
        <strain evidence="11">ATCC BAA-1237 / DSM 17374 / SPN1</strain>
    </source>
</reference>
<dbReference type="STRING" id="760011.Spico_1011"/>
<dbReference type="InterPro" id="IPR012147">
    <property type="entry name" value="P_Ac_Bu_trans"/>
</dbReference>
<keyword evidence="7 10" id="KW-0012">Acyltransferase</keyword>
<dbReference type="NCBIfam" id="TIGR00651">
    <property type="entry name" value="pta"/>
    <property type="match status" value="1"/>
</dbReference>
<dbReference type="InterPro" id="IPR050500">
    <property type="entry name" value="Phos_Acetyltrans/Butyryltrans"/>
</dbReference>
<evidence type="ECO:0000313" key="11">
    <source>
        <dbReference type="Proteomes" id="UP000007939"/>
    </source>
</evidence>
<dbReference type="InterPro" id="IPR042113">
    <property type="entry name" value="P_AcTrfase_dom1"/>
</dbReference>
<evidence type="ECO:0000256" key="4">
    <source>
        <dbReference type="ARBA" id="ARBA00012707"/>
    </source>
</evidence>
<dbReference type="EMBL" id="CP002659">
    <property type="protein sequence ID" value="AEC02234.1"/>
    <property type="molecule type" value="Genomic_DNA"/>
</dbReference>
<dbReference type="InterPro" id="IPR004614">
    <property type="entry name" value="P_AcTrfase"/>
</dbReference>
<comment type="pathway">
    <text evidence="2">Metabolic intermediate biosynthesis; acetyl-CoA biosynthesis; acetyl-CoA from acetate: step 2/2.</text>
</comment>
<dbReference type="GO" id="GO:0008959">
    <property type="term" value="F:phosphate acetyltransferase activity"/>
    <property type="evidence" value="ECO:0007669"/>
    <property type="project" value="UniProtKB-EC"/>
</dbReference>
<organism evidence="10 11">
    <name type="scientific">Parasphaerochaeta coccoides (strain ATCC BAA-1237 / DSM 17374 / SPN1)</name>
    <name type="common">Sphaerochaeta coccoides</name>
    <dbReference type="NCBI Taxonomy" id="760011"/>
    <lineage>
        <taxon>Bacteria</taxon>
        <taxon>Pseudomonadati</taxon>
        <taxon>Spirochaetota</taxon>
        <taxon>Spirochaetia</taxon>
        <taxon>Spirochaetales</taxon>
        <taxon>Sphaerochaetaceae</taxon>
        <taxon>Parasphaerochaeta</taxon>
    </lineage>
</organism>
<evidence type="ECO:0000256" key="8">
    <source>
        <dbReference type="ARBA" id="ARBA00031108"/>
    </source>
</evidence>
<dbReference type="InterPro" id="IPR042112">
    <property type="entry name" value="P_AcTrfase_dom2"/>
</dbReference>
<accession>F4GJG9</accession>
<dbReference type="InterPro" id="IPR002505">
    <property type="entry name" value="PTA_PTB"/>
</dbReference>
<evidence type="ECO:0000256" key="2">
    <source>
        <dbReference type="ARBA" id="ARBA00004989"/>
    </source>
</evidence>
<dbReference type="Gene3D" id="3.40.50.10950">
    <property type="match status" value="1"/>
</dbReference>
<name>F4GJG9_PARC1</name>
<reference evidence="11" key="1">
    <citation type="submission" date="2011-04" db="EMBL/GenBank/DDBJ databases">
        <title>The complete genome of Spirochaeta coccoides DSM 17374.</title>
        <authorList>
            <person name="Lucas S."/>
            <person name="Copeland A."/>
            <person name="Lapidus A."/>
            <person name="Bruce D."/>
            <person name="Goodwin L."/>
            <person name="Pitluck S."/>
            <person name="Peters L."/>
            <person name="Kyrpides N."/>
            <person name="Mavromatis K."/>
            <person name="Pagani I."/>
            <person name="Ivanova N."/>
            <person name="Ovchinnikova G."/>
            <person name="Lu M."/>
            <person name="Detter J.C."/>
            <person name="Tapia R."/>
            <person name="Han C."/>
            <person name="Land M."/>
            <person name="Hauser L."/>
            <person name="Markowitz V."/>
            <person name="Cheng J.-F."/>
            <person name="Hugenholtz P."/>
            <person name="Woyke T."/>
            <person name="Wu D."/>
            <person name="Spring S."/>
            <person name="Schroeder M."/>
            <person name="Brambilla E."/>
            <person name="Klenk H.-P."/>
            <person name="Eisen J.A."/>
        </authorList>
    </citation>
    <scope>NUCLEOTIDE SEQUENCE [LARGE SCALE GENOMIC DNA]</scope>
    <source>
        <strain evidence="11">ATCC BAA-1237 / DSM 17374 / SPN1</strain>
    </source>
</reference>
<dbReference type="KEGG" id="scc:Spico_1011"/>
<evidence type="ECO:0000259" key="9">
    <source>
        <dbReference type="Pfam" id="PF01515"/>
    </source>
</evidence>
<dbReference type="SUPFAM" id="SSF53659">
    <property type="entry name" value="Isocitrate/Isopropylmalate dehydrogenase-like"/>
    <property type="match status" value="1"/>
</dbReference>
<dbReference type="PIRSF" id="PIRSF000428">
    <property type="entry name" value="P_Ac_trans"/>
    <property type="match status" value="1"/>
</dbReference>
<dbReference type="HOGENOM" id="CLU_019723_0_1_12"/>
<dbReference type="NCBIfam" id="NF007233">
    <property type="entry name" value="PRK09653.1"/>
    <property type="match status" value="1"/>
</dbReference>
<evidence type="ECO:0000256" key="7">
    <source>
        <dbReference type="ARBA" id="ARBA00023315"/>
    </source>
</evidence>
<feature type="domain" description="Phosphate acetyl/butaryl transferase" evidence="9">
    <location>
        <begin position="3"/>
        <end position="326"/>
    </location>
</feature>
<proteinExistence type="inferred from homology"/>